<evidence type="ECO:0000313" key="5">
    <source>
        <dbReference type="Proteomes" id="UP001142055"/>
    </source>
</evidence>
<dbReference type="AlphaFoldDB" id="A0A9Q0RL03"/>
<dbReference type="SUPFAM" id="SSF101690">
    <property type="entry name" value="PAZ domain"/>
    <property type="match status" value="1"/>
</dbReference>
<dbReference type="PROSITE" id="PS50822">
    <property type="entry name" value="PIWI"/>
    <property type="match status" value="1"/>
</dbReference>
<feature type="domain" description="Piwi" evidence="3">
    <location>
        <begin position="461"/>
        <end position="582"/>
    </location>
</feature>
<dbReference type="Proteomes" id="UP001142055">
    <property type="component" value="Chromosome 3"/>
</dbReference>
<dbReference type="Pfam" id="PF02171">
    <property type="entry name" value="Piwi"/>
    <property type="match status" value="2"/>
</dbReference>
<dbReference type="GO" id="GO:0003723">
    <property type="term" value="F:RNA binding"/>
    <property type="evidence" value="ECO:0007669"/>
    <property type="project" value="InterPro"/>
</dbReference>
<dbReference type="InterPro" id="IPR036397">
    <property type="entry name" value="RNaseH_sf"/>
</dbReference>
<dbReference type="InterPro" id="IPR014811">
    <property type="entry name" value="ArgoL1"/>
</dbReference>
<dbReference type="InterPro" id="IPR012337">
    <property type="entry name" value="RNaseH-like_sf"/>
</dbReference>
<dbReference type="PANTHER" id="PTHR22891">
    <property type="entry name" value="EUKARYOTIC TRANSLATION INITIATION FACTOR 2C"/>
    <property type="match status" value="1"/>
</dbReference>
<name>A0A9Q0RL03_BLOTA</name>
<dbReference type="EMBL" id="JAPWDV010000003">
    <property type="protein sequence ID" value="KAJ6216851.1"/>
    <property type="molecule type" value="Genomic_DNA"/>
</dbReference>
<dbReference type="OMA" id="RIHYTKH"/>
<evidence type="ECO:0000313" key="4">
    <source>
        <dbReference type="EMBL" id="KAJ6216851.1"/>
    </source>
</evidence>
<organism evidence="4 5">
    <name type="scientific">Blomia tropicalis</name>
    <name type="common">Mite</name>
    <dbReference type="NCBI Taxonomy" id="40697"/>
    <lineage>
        <taxon>Eukaryota</taxon>
        <taxon>Metazoa</taxon>
        <taxon>Ecdysozoa</taxon>
        <taxon>Arthropoda</taxon>
        <taxon>Chelicerata</taxon>
        <taxon>Arachnida</taxon>
        <taxon>Acari</taxon>
        <taxon>Acariformes</taxon>
        <taxon>Sarcoptiformes</taxon>
        <taxon>Astigmata</taxon>
        <taxon>Glycyphagoidea</taxon>
        <taxon>Echimyopodidae</taxon>
        <taxon>Blomia</taxon>
    </lineage>
</organism>
<gene>
    <name evidence="4" type="ORF">RDWZM_008008</name>
</gene>
<evidence type="ECO:0000259" key="2">
    <source>
        <dbReference type="PROSITE" id="PS50821"/>
    </source>
</evidence>
<sequence length="648" mass="74541">MIKYRVTLSDNDFVSQDFEVCIKMVNILTLQSIKDFYMNPVNDAHIETIRSINLVVRHLFLSMRFLVGRSSFHCRSENDQRSSISALKEISYGVFSSVQACSSGLQLILDRSCAPFMKPLYIDECIRNFMKDINSSRWNDFTRKKIECALKDYSFEVTHLSKPRRYKISGITLESANRITFVSSQDGGRSVTVADYFSKTYYQLRNADMACVKVRKSKNDFIYFPVEVCRILPDQRARKLTIKEKADMIRSAASVIPSERFDIIRMTACDLIERDKTFNYLRDFGVNIATQPVAIKARVLDVPRLLEGNRQEVKPTCGKWRINQFYEPANLNQWILVVMSRFEDSVIDRFIETLTRYAEELGMRIKSPKKVRYNFDCKNLYNFFNKTMQSFGNIDLYFFIGCDSENQYNAIKKAGDIDFSVATQCMRQANVFRFNQSIAVNVLQKINLKLGGDTLAKFRPGYKAKLTFIIVQKRHHTRFMPDNSKDGVGKSCNVPPGTVIDRDVVHPRNFDFFLCSHAGIQGTSRPSHYCVLVDENQMKSDEVQDLTNMLCHLYGRCSRTISIPTPVYYAHLAAFRARAHIQSGIQFQKDVTDCESINSGSGNSKPECFASSGSSSRIHYTKHRVPSIGNFDNYVEMPLKMRCSMYFC</sequence>
<dbReference type="SUPFAM" id="SSF53098">
    <property type="entry name" value="Ribonuclease H-like"/>
    <property type="match status" value="1"/>
</dbReference>
<dbReference type="Pfam" id="PF02170">
    <property type="entry name" value="PAZ"/>
    <property type="match status" value="1"/>
</dbReference>
<dbReference type="InterPro" id="IPR003100">
    <property type="entry name" value="PAZ_dom"/>
</dbReference>
<dbReference type="Gene3D" id="3.30.420.10">
    <property type="entry name" value="Ribonuclease H-like superfamily/Ribonuclease H"/>
    <property type="match status" value="1"/>
</dbReference>
<dbReference type="CDD" id="cd02846">
    <property type="entry name" value="PAZ_argonaute_like"/>
    <property type="match status" value="1"/>
</dbReference>
<keyword evidence="5" id="KW-1185">Reference proteome</keyword>
<reference evidence="4" key="1">
    <citation type="submission" date="2022-12" db="EMBL/GenBank/DDBJ databases">
        <title>Genome assemblies of Blomia tropicalis.</title>
        <authorList>
            <person name="Cui Y."/>
        </authorList>
    </citation>
    <scope>NUCLEOTIDE SEQUENCE</scope>
    <source>
        <tissue evidence="4">Adult mites</tissue>
    </source>
</reference>
<dbReference type="PROSITE" id="PS50821">
    <property type="entry name" value="PAZ"/>
    <property type="match status" value="1"/>
</dbReference>
<comment type="caution">
    <text evidence="4">The sequence shown here is derived from an EMBL/GenBank/DDBJ whole genome shotgun (WGS) entry which is preliminary data.</text>
</comment>
<dbReference type="InterPro" id="IPR036085">
    <property type="entry name" value="PAZ_dom_sf"/>
</dbReference>
<dbReference type="SMART" id="SM00949">
    <property type="entry name" value="PAZ"/>
    <property type="match status" value="1"/>
</dbReference>
<dbReference type="Gene3D" id="2.170.260.10">
    <property type="entry name" value="paz domain"/>
    <property type="match status" value="1"/>
</dbReference>
<evidence type="ECO:0000256" key="1">
    <source>
        <dbReference type="RuleBase" id="RU361178"/>
    </source>
</evidence>
<dbReference type="SMART" id="SM00950">
    <property type="entry name" value="Piwi"/>
    <property type="match status" value="1"/>
</dbReference>
<proteinExistence type="inferred from homology"/>
<dbReference type="InterPro" id="IPR003165">
    <property type="entry name" value="Piwi"/>
</dbReference>
<protein>
    <submittedName>
        <fullName evidence="4">Uncharacterized protein</fullName>
    </submittedName>
</protein>
<comment type="similarity">
    <text evidence="1">Belongs to the argonaute family.</text>
</comment>
<feature type="domain" description="PAZ" evidence="2">
    <location>
        <begin position="125"/>
        <end position="233"/>
    </location>
</feature>
<accession>A0A9Q0RL03</accession>
<dbReference type="SMART" id="SM01163">
    <property type="entry name" value="DUF1785"/>
    <property type="match status" value="1"/>
</dbReference>
<evidence type="ECO:0000259" key="3">
    <source>
        <dbReference type="PROSITE" id="PS50822"/>
    </source>
</evidence>
<dbReference type="GO" id="GO:0034587">
    <property type="term" value="P:piRNA processing"/>
    <property type="evidence" value="ECO:0007669"/>
    <property type="project" value="UniProtKB-ARBA"/>
</dbReference>